<name>A0A6I8ME14_9FUSO</name>
<keyword evidence="4 8" id="KW-0547">Nucleotide-binding</keyword>
<dbReference type="AlphaFoldDB" id="A0A6I8ME14"/>
<keyword evidence="5 8" id="KW-0418">Kinase</keyword>
<feature type="domain" description="Thymidylate kinase-like" evidence="9">
    <location>
        <begin position="7"/>
        <end position="200"/>
    </location>
</feature>
<comment type="function">
    <text evidence="8">Phosphorylation of dTMP to form dTDP in both de novo and salvage pathways of dTTP synthesis.</text>
</comment>
<dbReference type="GO" id="GO:0004798">
    <property type="term" value="F:dTMP kinase activity"/>
    <property type="evidence" value="ECO:0007669"/>
    <property type="project" value="UniProtKB-UniRule"/>
</dbReference>
<comment type="similarity">
    <text evidence="1 8">Belongs to the thymidylate kinase family.</text>
</comment>
<keyword evidence="3 8" id="KW-0545">Nucleotide biosynthesis</keyword>
<evidence type="ECO:0000313" key="10">
    <source>
        <dbReference type="EMBL" id="VWL85341.1"/>
    </source>
</evidence>
<gene>
    <name evidence="8" type="primary">tmk</name>
    <name evidence="10" type="ORF">OMES3154_00626</name>
</gene>
<evidence type="ECO:0000259" key="9">
    <source>
        <dbReference type="Pfam" id="PF02223"/>
    </source>
</evidence>
<dbReference type="InterPro" id="IPR018094">
    <property type="entry name" value="Thymidylate_kinase"/>
</dbReference>
<evidence type="ECO:0000256" key="3">
    <source>
        <dbReference type="ARBA" id="ARBA00022727"/>
    </source>
</evidence>
<dbReference type="GO" id="GO:0006235">
    <property type="term" value="P:dTTP biosynthetic process"/>
    <property type="evidence" value="ECO:0007669"/>
    <property type="project" value="UniProtKB-UniRule"/>
</dbReference>
<evidence type="ECO:0000256" key="2">
    <source>
        <dbReference type="ARBA" id="ARBA00022679"/>
    </source>
</evidence>
<keyword evidence="11" id="KW-1185">Reference proteome</keyword>
<dbReference type="GO" id="GO:0005829">
    <property type="term" value="C:cytosol"/>
    <property type="evidence" value="ECO:0007669"/>
    <property type="project" value="TreeGrafter"/>
</dbReference>
<evidence type="ECO:0000256" key="4">
    <source>
        <dbReference type="ARBA" id="ARBA00022741"/>
    </source>
</evidence>
<dbReference type="CDD" id="cd01672">
    <property type="entry name" value="TMPK"/>
    <property type="match status" value="1"/>
</dbReference>
<dbReference type="HAMAP" id="MF_00165">
    <property type="entry name" value="Thymidylate_kinase"/>
    <property type="match status" value="1"/>
</dbReference>
<evidence type="ECO:0000256" key="7">
    <source>
        <dbReference type="ARBA" id="ARBA00048743"/>
    </source>
</evidence>
<evidence type="ECO:0000256" key="1">
    <source>
        <dbReference type="ARBA" id="ARBA00009776"/>
    </source>
</evidence>
<protein>
    <recommendedName>
        <fullName evidence="8">Thymidylate kinase</fullName>
        <ecNumber evidence="8">2.7.4.9</ecNumber>
    </recommendedName>
    <alternativeName>
        <fullName evidence="8">dTMP kinase</fullName>
    </alternativeName>
</protein>
<evidence type="ECO:0000256" key="6">
    <source>
        <dbReference type="ARBA" id="ARBA00022840"/>
    </source>
</evidence>
<keyword evidence="6 8" id="KW-0067">ATP-binding</keyword>
<dbReference type="RefSeq" id="WP_156683347.1">
    <property type="nucleotide sequence ID" value="NZ_CABWIB010000001.1"/>
</dbReference>
<dbReference type="InterPro" id="IPR027417">
    <property type="entry name" value="P-loop_NTPase"/>
</dbReference>
<dbReference type="FunFam" id="3.40.50.300:FF:002288">
    <property type="entry name" value="Probable thymidylate kinase"/>
    <property type="match status" value="1"/>
</dbReference>
<dbReference type="Pfam" id="PF02223">
    <property type="entry name" value="Thymidylate_kin"/>
    <property type="match status" value="1"/>
</dbReference>
<accession>A0A6I8ME14</accession>
<organism evidence="10 11">
    <name type="scientific">Oceanivirga miroungae</name>
    <dbReference type="NCBI Taxonomy" id="1130046"/>
    <lineage>
        <taxon>Bacteria</taxon>
        <taxon>Fusobacteriati</taxon>
        <taxon>Fusobacteriota</taxon>
        <taxon>Fusobacteriia</taxon>
        <taxon>Fusobacteriales</taxon>
        <taxon>Leptotrichiaceae</taxon>
        <taxon>Oceanivirga</taxon>
    </lineage>
</organism>
<dbReference type="SUPFAM" id="SSF52540">
    <property type="entry name" value="P-loop containing nucleoside triphosphate hydrolases"/>
    <property type="match status" value="1"/>
</dbReference>
<dbReference type="GO" id="GO:0006227">
    <property type="term" value="P:dUDP biosynthetic process"/>
    <property type="evidence" value="ECO:0007669"/>
    <property type="project" value="TreeGrafter"/>
</dbReference>
<dbReference type="PANTHER" id="PTHR10344">
    <property type="entry name" value="THYMIDYLATE KINASE"/>
    <property type="match status" value="1"/>
</dbReference>
<dbReference type="PANTHER" id="PTHR10344:SF4">
    <property type="entry name" value="UMP-CMP KINASE 2, MITOCHONDRIAL"/>
    <property type="match status" value="1"/>
</dbReference>
<dbReference type="InterPro" id="IPR039430">
    <property type="entry name" value="Thymidylate_kin-like_dom"/>
</dbReference>
<dbReference type="Gene3D" id="3.40.50.300">
    <property type="entry name" value="P-loop containing nucleotide triphosphate hydrolases"/>
    <property type="match status" value="1"/>
</dbReference>
<comment type="caution">
    <text evidence="8">Lacks conserved residue(s) required for the propagation of feature annotation.</text>
</comment>
<keyword evidence="2 8" id="KW-0808">Transferase</keyword>
<proteinExistence type="inferred from homology"/>
<comment type="catalytic activity">
    <reaction evidence="7 8">
        <text>dTMP + ATP = dTDP + ADP</text>
        <dbReference type="Rhea" id="RHEA:13517"/>
        <dbReference type="ChEBI" id="CHEBI:30616"/>
        <dbReference type="ChEBI" id="CHEBI:58369"/>
        <dbReference type="ChEBI" id="CHEBI:63528"/>
        <dbReference type="ChEBI" id="CHEBI:456216"/>
        <dbReference type="EC" id="2.7.4.9"/>
    </reaction>
</comment>
<evidence type="ECO:0000313" key="11">
    <source>
        <dbReference type="Proteomes" id="UP000419017"/>
    </source>
</evidence>
<sequence length="222" mass="26080">MGKLIIIEGTDASGKQTQTELLYQNLLNQGRKVIKISFPNYESNASYPVKMFLNGEFGNIDDISYYASSSFYAIDRYASYKKEWEKLYNDGYIVISDRYTISNIIHQGNRIKDKDEFNRFCDWILDLEWNKYGIPKPDMVIYLDVPYEISNRLMKDRLNKINGNEKKDILESDENQKIRAYRVAKEIAKKYEFNIINCTENDNLRKLGEISNDILSEVEKIL</sequence>
<dbReference type="EMBL" id="CABWIB010000001">
    <property type="protein sequence ID" value="VWL85341.1"/>
    <property type="molecule type" value="Genomic_DNA"/>
</dbReference>
<evidence type="ECO:0000256" key="8">
    <source>
        <dbReference type="HAMAP-Rule" id="MF_00165"/>
    </source>
</evidence>
<dbReference type="GO" id="GO:0006233">
    <property type="term" value="P:dTDP biosynthetic process"/>
    <property type="evidence" value="ECO:0007669"/>
    <property type="project" value="InterPro"/>
</dbReference>
<dbReference type="EC" id="2.7.4.9" evidence="8"/>
<evidence type="ECO:0000256" key="5">
    <source>
        <dbReference type="ARBA" id="ARBA00022777"/>
    </source>
</evidence>
<dbReference type="Proteomes" id="UP000419017">
    <property type="component" value="Unassembled WGS sequence"/>
</dbReference>
<reference evidence="10 11" key="1">
    <citation type="submission" date="2019-10" db="EMBL/GenBank/DDBJ databases">
        <authorList>
            <person name="Blom J."/>
        </authorList>
    </citation>
    <scope>NUCLEOTIDE SEQUENCE [LARGE SCALE GENOMIC DNA]</scope>
    <source>
        <strain evidence="10 11">ES3154-GLU</strain>
    </source>
</reference>
<dbReference type="GO" id="GO:0005524">
    <property type="term" value="F:ATP binding"/>
    <property type="evidence" value="ECO:0007669"/>
    <property type="project" value="UniProtKB-UniRule"/>
</dbReference>